<evidence type="ECO:0000256" key="5">
    <source>
        <dbReference type="ARBA" id="ARBA00037974"/>
    </source>
</evidence>
<dbReference type="InterPro" id="IPR015421">
    <property type="entry name" value="PyrdxlP-dep_Trfase_major"/>
</dbReference>
<comment type="similarity">
    <text evidence="5">Belongs to the class-II pyridoxal-phosphate-dependent aminotransferase family. MalY/PatB cystathionine beta-lyase subfamily.</text>
</comment>
<comment type="cofactor">
    <cofactor evidence="1">
        <name>pyridoxal 5'-phosphate</name>
        <dbReference type="ChEBI" id="CHEBI:597326"/>
    </cofactor>
</comment>
<feature type="domain" description="Aminotransferase class I/classII large" evidence="6">
    <location>
        <begin position="43"/>
        <end position="389"/>
    </location>
</feature>
<dbReference type="SUPFAM" id="SSF53383">
    <property type="entry name" value="PLP-dependent transferases"/>
    <property type="match status" value="1"/>
</dbReference>
<dbReference type="Proteomes" id="UP001589855">
    <property type="component" value="Unassembled WGS sequence"/>
</dbReference>
<dbReference type="GO" id="GO:0047804">
    <property type="term" value="F:cysteine-S-conjugate beta-lyase activity"/>
    <property type="evidence" value="ECO:0007669"/>
    <property type="project" value="UniProtKB-EC"/>
</dbReference>
<evidence type="ECO:0000259" key="6">
    <source>
        <dbReference type="Pfam" id="PF00155"/>
    </source>
</evidence>
<dbReference type="Gene3D" id="3.90.1150.10">
    <property type="entry name" value="Aspartate Aminotransferase, domain 1"/>
    <property type="match status" value="1"/>
</dbReference>
<dbReference type="InterPro" id="IPR004839">
    <property type="entry name" value="Aminotransferase_I/II_large"/>
</dbReference>
<sequence>MDQATFIKQYATNRANTNSLKWDALDQRYGNPDLIAMWVADMEFQVPQAVTQALQARVAHGIYGYSYTPDSYYDALIDWEQRRHGLRLEKDWIRFGTGVVNSLYALINTYTQPGDGVLILTPVYYPFFNAIRDNHRQLVTSALVNDHGHYQIDFDDVAAKIKANEVRLFIQCSPHNPVGRIWTEEEETKLLALCEENDVLVISDEIHQDLEIDRTAHPFISALTVANGRFADRVIVVNAPSKTFNLASLLNSHVIIANEQLRAQYDAAINRLSQTEVSVLGQIAGEAAYRNGEAWLDQILAIVRDNYHYVQSQLAAHAPQVKVAELQGTYLTWLDLRACVDPATIHQFVQDQCGLAVDYGEWFSPDQQGCIRLNLATDPKYVHQAVQNILNGIASLKSAD</sequence>
<dbReference type="InterPro" id="IPR051798">
    <property type="entry name" value="Class-II_PLP-Dep_Aminotrans"/>
</dbReference>
<accession>A0ABV6K3Z9</accession>
<evidence type="ECO:0000256" key="4">
    <source>
        <dbReference type="ARBA" id="ARBA00023239"/>
    </source>
</evidence>
<organism evidence="7 8">
    <name type="scientific">Lactiplantibacillus plajomi</name>
    <dbReference type="NCBI Taxonomy" id="1457217"/>
    <lineage>
        <taxon>Bacteria</taxon>
        <taxon>Bacillati</taxon>
        <taxon>Bacillota</taxon>
        <taxon>Bacilli</taxon>
        <taxon>Lactobacillales</taxon>
        <taxon>Lactobacillaceae</taxon>
        <taxon>Lactiplantibacillus</taxon>
    </lineage>
</organism>
<dbReference type="PANTHER" id="PTHR43525:SF1">
    <property type="entry name" value="PROTEIN MALY"/>
    <property type="match status" value="1"/>
</dbReference>
<keyword evidence="4 7" id="KW-0456">Lyase</keyword>
<keyword evidence="3" id="KW-0663">Pyridoxal phosphate</keyword>
<evidence type="ECO:0000313" key="7">
    <source>
        <dbReference type="EMBL" id="MFC0424178.1"/>
    </source>
</evidence>
<evidence type="ECO:0000256" key="3">
    <source>
        <dbReference type="ARBA" id="ARBA00022898"/>
    </source>
</evidence>
<evidence type="ECO:0000256" key="1">
    <source>
        <dbReference type="ARBA" id="ARBA00001933"/>
    </source>
</evidence>
<comment type="caution">
    <text evidence="7">The sequence shown here is derived from an EMBL/GenBank/DDBJ whole genome shotgun (WGS) entry which is preliminary data.</text>
</comment>
<dbReference type="EMBL" id="JBHLUK010000067">
    <property type="protein sequence ID" value="MFC0424178.1"/>
    <property type="molecule type" value="Genomic_DNA"/>
</dbReference>
<dbReference type="InterPro" id="IPR015422">
    <property type="entry name" value="PyrdxlP-dep_Trfase_small"/>
</dbReference>
<gene>
    <name evidence="7" type="ORF">ACFFGS_08615</name>
</gene>
<dbReference type="Gene3D" id="3.40.640.10">
    <property type="entry name" value="Type I PLP-dependent aspartate aminotransferase-like (Major domain)"/>
    <property type="match status" value="1"/>
</dbReference>
<proteinExistence type="inferred from homology"/>
<dbReference type="PANTHER" id="PTHR43525">
    <property type="entry name" value="PROTEIN MALY"/>
    <property type="match status" value="1"/>
</dbReference>
<dbReference type="EC" id="4.4.1.13" evidence="2"/>
<dbReference type="Pfam" id="PF00155">
    <property type="entry name" value="Aminotran_1_2"/>
    <property type="match status" value="1"/>
</dbReference>
<protein>
    <recommendedName>
        <fullName evidence="2">cysteine-S-conjugate beta-lyase</fullName>
        <ecNumber evidence="2">4.4.1.13</ecNumber>
    </recommendedName>
</protein>
<dbReference type="RefSeq" id="WP_137645285.1">
    <property type="nucleotide sequence ID" value="NZ_BAABRM010000055.1"/>
</dbReference>
<evidence type="ECO:0000256" key="2">
    <source>
        <dbReference type="ARBA" id="ARBA00012224"/>
    </source>
</evidence>
<dbReference type="NCBIfam" id="TIGR04350">
    <property type="entry name" value="C_S_lyase_PatB"/>
    <property type="match status" value="1"/>
</dbReference>
<name>A0ABV6K3Z9_9LACO</name>
<dbReference type="InterPro" id="IPR027619">
    <property type="entry name" value="C-S_lyase_PatB-like"/>
</dbReference>
<evidence type="ECO:0000313" key="8">
    <source>
        <dbReference type="Proteomes" id="UP001589855"/>
    </source>
</evidence>
<reference evidence="7 8" key="1">
    <citation type="submission" date="2024-09" db="EMBL/GenBank/DDBJ databases">
        <authorList>
            <person name="Sun Q."/>
            <person name="Mori K."/>
        </authorList>
    </citation>
    <scope>NUCLEOTIDE SEQUENCE [LARGE SCALE GENOMIC DNA]</scope>
    <source>
        <strain evidence="7 8">TBRC 4575</strain>
    </source>
</reference>
<dbReference type="InterPro" id="IPR015424">
    <property type="entry name" value="PyrdxlP-dep_Trfase"/>
</dbReference>
<dbReference type="CDD" id="cd00609">
    <property type="entry name" value="AAT_like"/>
    <property type="match status" value="1"/>
</dbReference>
<keyword evidence="8" id="KW-1185">Reference proteome</keyword>